<feature type="region of interest" description="Disordered" evidence="1">
    <location>
        <begin position="1"/>
        <end position="28"/>
    </location>
</feature>
<dbReference type="AlphaFoldDB" id="A0AAV4HPN9"/>
<comment type="caution">
    <text evidence="2">The sequence shown here is derived from an EMBL/GenBank/DDBJ whole genome shotgun (WGS) entry which is preliminary data.</text>
</comment>
<name>A0AAV4HPN9_9GAST</name>
<accession>A0AAV4HPN9</accession>
<sequence length="125" mass="13630">MKGPTTVTGHAERGAGGQTPRYSSGSGVTTEGGYFLCRRAWAHDRSRVRRWPDCVIKQVPGSGPVRSCSGLFSRYVTAIDNIGTQRQKKSLKSILNCRQRQYTSVAGVPLVCLLHTGMQHYACAS</sequence>
<evidence type="ECO:0000256" key="1">
    <source>
        <dbReference type="SAM" id="MobiDB-lite"/>
    </source>
</evidence>
<dbReference type="EMBL" id="BMAT01002127">
    <property type="protein sequence ID" value="GFR99529.1"/>
    <property type="molecule type" value="Genomic_DNA"/>
</dbReference>
<keyword evidence="3" id="KW-1185">Reference proteome</keyword>
<dbReference type="Proteomes" id="UP000762676">
    <property type="component" value="Unassembled WGS sequence"/>
</dbReference>
<reference evidence="2 3" key="1">
    <citation type="journal article" date="2021" name="Elife">
        <title>Chloroplast acquisition without the gene transfer in kleptoplastic sea slugs, Plakobranchus ocellatus.</title>
        <authorList>
            <person name="Maeda T."/>
            <person name="Takahashi S."/>
            <person name="Yoshida T."/>
            <person name="Shimamura S."/>
            <person name="Takaki Y."/>
            <person name="Nagai Y."/>
            <person name="Toyoda A."/>
            <person name="Suzuki Y."/>
            <person name="Arimoto A."/>
            <person name="Ishii H."/>
            <person name="Satoh N."/>
            <person name="Nishiyama T."/>
            <person name="Hasebe M."/>
            <person name="Maruyama T."/>
            <person name="Minagawa J."/>
            <person name="Obokata J."/>
            <person name="Shigenobu S."/>
        </authorList>
    </citation>
    <scope>NUCLEOTIDE SEQUENCE [LARGE SCALE GENOMIC DNA]</scope>
</reference>
<organism evidence="2 3">
    <name type="scientific">Elysia marginata</name>
    <dbReference type="NCBI Taxonomy" id="1093978"/>
    <lineage>
        <taxon>Eukaryota</taxon>
        <taxon>Metazoa</taxon>
        <taxon>Spiralia</taxon>
        <taxon>Lophotrochozoa</taxon>
        <taxon>Mollusca</taxon>
        <taxon>Gastropoda</taxon>
        <taxon>Heterobranchia</taxon>
        <taxon>Euthyneura</taxon>
        <taxon>Panpulmonata</taxon>
        <taxon>Sacoglossa</taxon>
        <taxon>Placobranchoidea</taxon>
        <taxon>Plakobranchidae</taxon>
        <taxon>Elysia</taxon>
    </lineage>
</organism>
<evidence type="ECO:0000313" key="3">
    <source>
        <dbReference type="Proteomes" id="UP000762676"/>
    </source>
</evidence>
<protein>
    <submittedName>
        <fullName evidence="2">Uncharacterized protein</fullName>
    </submittedName>
</protein>
<evidence type="ECO:0000313" key="2">
    <source>
        <dbReference type="EMBL" id="GFR99529.1"/>
    </source>
</evidence>
<gene>
    <name evidence="2" type="ORF">ElyMa_001047600</name>
</gene>
<proteinExistence type="predicted"/>